<feature type="chain" id="PRO_5037410367" evidence="2">
    <location>
        <begin position="27"/>
        <end position="268"/>
    </location>
</feature>
<feature type="region of interest" description="Disordered" evidence="1">
    <location>
        <begin position="25"/>
        <end position="45"/>
    </location>
</feature>
<name>A0A916K6D2_9BACL</name>
<reference evidence="3" key="1">
    <citation type="submission" date="2021-06" db="EMBL/GenBank/DDBJ databases">
        <authorList>
            <person name="Criscuolo A."/>
        </authorList>
    </citation>
    <scope>NUCLEOTIDE SEQUENCE</scope>
    <source>
        <strain evidence="3">CIP111600</strain>
    </source>
</reference>
<accession>A0A916K6D2</accession>
<organism evidence="3 4">
    <name type="scientific">Paenibacillus solanacearum</name>
    <dbReference type="NCBI Taxonomy" id="2048548"/>
    <lineage>
        <taxon>Bacteria</taxon>
        <taxon>Bacillati</taxon>
        <taxon>Bacillota</taxon>
        <taxon>Bacilli</taxon>
        <taxon>Bacillales</taxon>
        <taxon>Paenibacillaceae</taxon>
        <taxon>Paenibacillus</taxon>
    </lineage>
</organism>
<proteinExistence type="predicted"/>
<evidence type="ECO:0000256" key="1">
    <source>
        <dbReference type="SAM" id="MobiDB-lite"/>
    </source>
</evidence>
<dbReference type="EMBL" id="CAJVAS010000019">
    <property type="protein sequence ID" value="CAG7638708.1"/>
    <property type="molecule type" value="Genomic_DNA"/>
</dbReference>
<evidence type="ECO:0000256" key="2">
    <source>
        <dbReference type="SAM" id="SignalP"/>
    </source>
</evidence>
<keyword evidence="2" id="KW-0732">Signal</keyword>
<dbReference type="AlphaFoldDB" id="A0A916K6D2"/>
<protein>
    <submittedName>
        <fullName evidence="3">Uncharacterized protein</fullName>
    </submittedName>
</protein>
<sequence>MKRSSTIWLGLLLWVGMTGAAMQAWAEQQPEPPASERITPGSAESDQGEIDAWIAYVYTGRKLELWTEYERIAAHALRQTEILHRFGLASAESMKQLAEKSDQAHGELERLTRQQADSYKRAAGSEAVRDNLACYLDADGGSAETTRGNGADDEAAPEAAIMLQQASEREDQAGREAAAASLQYKSGFLELSQYVSGEEAYLQARLRTVEAKESYVQSMLSLHRERTGAPMGMCRLLAELHGHELPALSLEWTSLMSEAFVSAGTADE</sequence>
<evidence type="ECO:0000313" key="3">
    <source>
        <dbReference type="EMBL" id="CAG7638708.1"/>
    </source>
</evidence>
<dbReference type="RefSeq" id="WP_218093705.1">
    <property type="nucleotide sequence ID" value="NZ_CAJVAS010000019.1"/>
</dbReference>
<dbReference type="Proteomes" id="UP000693672">
    <property type="component" value="Unassembled WGS sequence"/>
</dbReference>
<gene>
    <name evidence="3" type="ORF">PAESOLCIP111_03969</name>
</gene>
<comment type="caution">
    <text evidence="3">The sequence shown here is derived from an EMBL/GenBank/DDBJ whole genome shotgun (WGS) entry which is preliminary data.</text>
</comment>
<feature type="signal peptide" evidence="2">
    <location>
        <begin position="1"/>
        <end position="26"/>
    </location>
</feature>
<keyword evidence="4" id="KW-1185">Reference proteome</keyword>
<evidence type="ECO:0000313" key="4">
    <source>
        <dbReference type="Proteomes" id="UP000693672"/>
    </source>
</evidence>